<reference evidence="11 13" key="1">
    <citation type="journal article" date="2020" name="Stud. Mycol.">
        <title>101 Dothideomycetes genomes: a test case for predicting lifestyles and emergence of pathogens.</title>
        <authorList>
            <person name="Haridas S."/>
            <person name="Albert R."/>
            <person name="Binder M."/>
            <person name="Bloem J."/>
            <person name="Labutti K."/>
            <person name="Salamov A."/>
            <person name="Andreopoulos B."/>
            <person name="Baker S."/>
            <person name="Barry K."/>
            <person name="Bills G."/>
            <person name="Bluhm B."/>
            <person name="Cannon C."/>
            <person name="Castanera R."/>
            <person name="Culley D."/>
            <person name="Daum C."/>
            <person name="Ezra D."/>
            <person name="Gonzalez J."/>
            <person name="Henrissat B."/>
            <person name="Kuo A."/>
            <person name="Liang C."/>
            <person name="Lipzen A."/>
            <person name="Lutzoni F."/>
            <person name="Magnuson J."/>
            <person name="Mondo S."/>
            <person name="Nolan M."/>
            <person name="Ohm R."/>
            <person name="Pangilinan J."/>
            <person name="Park H.-J."/>
            <person name="Ramirez L."/>
            <person name="Alfaro M."/>
            <person name="Sun H."/>
            <person name="Tritt A."/>
            <person name="Yoshinaga Y."/>
            <person name="Zwiers L.-H."/>
            <person name="Turgeon B."/>
            <person name="Goodwin S."/>
            <person name="Spatafora J."/>
            <person name="Crous P."/>
            <person name="Grigoriev I."/>
        </authorList>
    </citation>
    <scope>NUCLEOTIDE SEQUENCE</scope>
    <source>
        <strain evidence="11 13">CBS 304.34</strain>
    </source>
</reference>
<dbReference type="PANTHER" id="PTHR16140">
    <property type="entry name" value="NON-STRUCTURAL MAINTENANCE OF CHROMOSOMES ELEMENT 4"/>
    <property type="match status" value="1"/>
</dbReference>
<evidence type="ECO:0000256" key="3">
    <source>
        <dbReference type="ARBA" id="ARBA00022763"/>
    </source>
</evidence>
<evidence type="ECO:0000256" key="1">
    <source>
        <dbReference type="ARBA" id="ARBA00004123"/>
    </source>
</evidence>
<name>A0A6A6Y557_9PEZI</name>
<comment type="similarity">
    <text evidence="2 7">Belongs to the NSE4 family.</text>
</comment>
<dbReference type="Pfam" id="PF08743">
    <property type="entry name" value="Nse4_C"/>
    <property type="match status" value="1"/>
</dbReference>
<evidence type="ECO:0000256" key="6">
    <source>
        <dbReference type="ARBA" id="ARBA00023242"/>
    </source>
</evidence>
<dbReference type="RefSeq" id="XP_033570910.1">
    <property type="nucleotide sequence ID" value="XM_033721074.1"/>
</dbReference>
<dbReference type="InterPro" id="IPR027786">
    <property type="entry name" value="Nse4/EID"/>
</dbReference>
<dbReference type="GeneID" id="54461967"/>
<feature type="region of interest" description="Disordered" evidence="8">
    <location>
        <begin position="231"/>
        <end position="273"/>
    </location>
</feature>
<organism evidence="11">
    <name type="scientific">Mytilinidion resinicola</name>
    <dbReference type="NCBI Taxonomy" id="574789"/>
    <lineage>
        <taxon>Eukaryota</taxon>
        <taxon>Fungi</taxon>
        <taxon>Dikarya</taxon>
        <taxon>Ascomycota</taxon>
        <taxon>Pezizomycotina</taxon>
        <taxon>Dothideomycetes</taxon>
        <taxon>Pleosporomycetidae</taxon>
        <taxon>Mytilinidiales</taxon>
        <taxon>Mytilinidiaceae</taxon>
        <taxon>Mytilinidion</taxon>
    </lineage>
</organism>
<evidence type="ECO:0000259" key="10">
    <source>
        <dbReference type="Pfam" id="PF15412"/>
    </source>
</evidence>
<evidence type="ECO:0000256" key="8">
    <source>
        <dbReference type="SAM" id="MobiDB-lite"/>
    </source>
</evidence>
<dbReference type="InterPro" id="IPR029225">
    <property type="entry name" value="Nse4_Nse3-bd"/>
</dbReference>
<keyword evidence="5 7" id="KW-0234">DNA repair</keyword>
<gene>
    <name evidence="11 13" type="ORF">BDZ99DRAFT_467675</name>
</gene>
<dbReference type="EMBL" id="MU003715">
    <property type="protein sequence ID" value="KAF2803946.1"/>
    <property type="molecule type" value="Genomic_DNA"/>
</dbReference>
<evidence type="ECO:0000313" key="13">
    <source>
        <dbReference type="RefSeq" id="XP_033570910.1"/>
    </source>
</evidence>
<dbReference type="Proteomes" id="UP000504636">
    <property type="component" value="Unplaced"/>
</dbReference>
<evidence type="ECO:0000259" key="9">
    <source>
        <dbReference type="Pfam" id="PF08743"/>
    </source>
</evidence>
<comment type="subunit">
    <text evidence="7">Component of the SMC5-SMC6 complex.</text>
</comment>
<comment type="subcellular location">
    <subcellularLocation>
        <location evidence="1 7">Nucleus</location>
    </subcellularLocation>
</comment>
<dbReference type="GO" id="GO:0006310">
    <property type="term" value="P:DNA recombination"/>
    <property type="evidence" value="ECO:0007669"/>
    <property type="project" value="UniProtKB-UniRule"/>
</dbReference>
<dbReference type="Pfam" id="PF15412">
    <property type="entry name" value="Nse4-Nse3_bdg"/>
    <property type="match status" value="1"/>
</dbReference>
<keyword evidence="3 7" id="KW-0227">DNA damage</keyword>
<dbReference type="OrthoDB" id="361242at2759"/>
<feature type="region of interest" description="Disordered" evidence="8">
    <location>
        <begin position="1"/>
        <end position="139"/>
    </location>
</feature>
<dbReference type="GO" id="GO:0006281">
    <property type="term" value="P:DNA repair"/>
    <property type="evidence" value="ECO:0007669"/>
    <property type="project" value="UniProtKB-UniRule"/>
</dbReference>
<evidence type="ECO:0000313" key="11">
    <source>
        <dbReference type="EMBL" id="KAF2803946.1"/>
    </source>
</evidence>
<feature type="compositionally biased region" description="Acidic residues" evidence="8">
    <location>
        <begin position="261"/>
        <end position="273"/>
    </location>
</feature>
<feature type="compositionally biased region" description="Basic and acidic residues" evidence="8">
    <location>
        <begin position="57"/>
        <end position="70"/>
    </location>
</feature>
<feature type="domain" description="Nse4/EID protein Nse3/MAGE-binding" evidence="10">
    <location>
        <begin position="190"/>
        <end position="241"/>
    </location>
</feature>
<dbReference type="PANTHER" id="PTHR16140:SF0">
    <property type="entry name" value="NON-STRUCTURAL MAINTENANCE OF CHROMOSOMES ELEMENT 4"/>
    <property type="match status" value="1"/>
</dbReference>
<dbReference type="AlphaFoldDB" id="A0A6A6Y557"/>
<sequence length="503" mass="57579">MARLNRDPEDTPAPSRESSLYRDPTPVSQIGTRRRPQRASTRETTYSVLSPTPGTSSDKENRPDDRDETPRPVWNGKEPMGPPTLPTPSSNTQHDNKRRRLGDFNIPPASKAPPNPDTPVEEYVQKQFYDPDQDPKERREVRMRMRENFRDMTDRKDELVHPQNNDLKDLIKQQNKHMKKVKQTSDAVVDSKFLVHASELALKKTTNGVLGDTAGQIDVDEFVSKCIRFMRNGGNQDDESDSDDQRRTSTQARRRQRAEPDSDDDQEENDGDGFDWAVLGRRACFPSNKRPPCPNFLLGPLSVQKRVRVTQGRRGRLQTQARGPVTRPKSIEREDIEAATNTTLTHMVSQIRSQLKEHCRKGMDAVDAEVDEDASEEDYYKAMTAHRIRVNAEGEAAVDFFDLIINPHSFGQTVENMFYVSFLIKEGNAKMGKDRHGLPVLSYSEPRKIVEQREQKISRHQAVLALDYPMWRGYIKAYNIKEPLIPHRTDDEGNTVTVRGWYA</sequence>
<proteinExistence type="inferred from homology"/>
<evidence type="ECO:0000256" key="2">
    <source>
        <dbReference type="ARBA" id="ARBA00008997"/>
    </source>
</evidence>
<dbReference type="GO" id="GO:0005634">
    <property type="term" value="C:nucleus"/>
    <property type="evidence" value="ECO:0007669"/>
    <property type="project" value="UniProtKB-SubCell"/>
</dbReference>
<protein>
    <recommendedName>
        <fullName evidence="7">Non-structural maintenance of chromosomes element 4</fullName>
    </recommendedName>
</protein>
<feature type="domain" description="Non-structural maintenance of chromosome element 4 C-terminal" evidence="9">
    <location>
        <begin position="398"/>
        <end position="485"/>
    </location>
</feature>
<keyword evidence="6 7" id="KW-0539">Nucleus</keyword>
<evidence type="ECO:0000256" key="5">
    <source>
        <dbReference type="ARBA" id="ARBA00023204"/>
    </source>
</evidence>
<dbReference type="GO" id="GO:0030915">
    <property type="term" value="C:Smc5-Smc6 complex"/>
    <property type="evidence" value="ECO:0007669"/>
    <property type="project" value="UniProtKB-UniRule"/>
</dbReference>
<evidence type="ECO:0000256" key="4">
    <source>
        <dbReference type="ARBA" id="ARBA00023172"/>
    </source>
</evidence>
<accession>A0A6A6Y557</accession>
<comment type="function">
    <text evidence="7">Component of the SMC5-SMC6 complex, that promotes sister chromatid alignment after DNA damage and facilitates double-stranded DNA breaks (DSBs) repair via homologous recombination between sister chromatids.</text>
</comment>
<dbReference type="InterPro" id="IPR014854">
    <property type="entry name" value="Nse4_C"/>
</dbReference>
<keyword evidence="12" id="KW-1185">Reference proteome</keyword>
<reference evidence="13" key="2">
    <citation type="submission" date="2020-04" db="EMBL/GenBank/DDBJ databases">
        <authorList>
            <consortium name="NCBI Genome Project"/>
        </authorList>
    </citation>
    <scope>NUCLEOTIDE SEQUENCE</scope>
    <source>
        <strain evidence="13">CBS 304.34</strain>
    </source>
</reference>
<keyword evidence="4 7" id="KW-0233">DNA recombination</keyword>
<evidence type="ECO:0000313" key="12">
    <source>
        <dbReference type="Proteomes" id="UP000504636"/>
    </source>
</evidence>
<reference evidence="13" key="3">
    <citation type="submission" date="2025-04" db="UniProtKB">
        <authorList>
            <consortium name="RefSeq"/>
        </authorList>
    </citation>
    <scope>IDENTIFICATION</scope>
    <source>
        <strain evidence="13">CBS 304.34</strain>
    </source>
</reference>
<evidence type="ECO:0000256" key="7">
    <source>
        <dbReference type="RuleBase" id="RU365071"/>
    </source>
</evidence>
<feature type="compositionally biased region" description="Polar residues" evidence="8">
    <location>
        <begin position="38"/>
        <end position="56"/>
    </location>
</feature>